<reference evidence="6" key="1">
    <citation type="journal article" date="2020" name="Phytopathology">
        <title>Genome sequence of the chestnut blight fungus Cryphonectria parasitica EP155: A fundamental resource for an archetypical invasive plant pathogen.</title>
        <authorList>
            <person name="Crouch J.A."/>
            <person name="Dawe A."/>
            <person name="Aerts A."/>
            <person name="Barry K."/>
            <person name="Churchill A.C.L."/>
            <person name="Grimwood J."/>
            <person name="Hillman B."/>
            <person name="Milgroom M.G."/>
            <person name="Pangilinan J."/>
            <person name="Smith M."/>
            <person name="Salamov A."/>
            <person name="Schmutz J."/>
            <person name="Yadav J."/>
            <person name="Grigoriev I.V."/>
            <person name="Nuss D."/>
        </authorList>
    </citation>
    <scope>NUCLEOTIDE SEQUENCE</scope>
    <source>
        <strain evidence="6">EP155</strain>
    </source>
</reference>
<comment type="caution">
    <text evidence="6">The sequence shown here is derived from an EMBL/GenBank/DDBJ whole genome shotgun (WGS) entry which is preliminary data.</text>
</comment>
<feature type="compositionally biased region" description="Basic and acidic residues" evidence="5">
    <location>
        <begin position="53"/>
        <end position="79"/>
    </location>
</feature>
<dbReference type="GO" id="GO:0005730">
    <property type="term" value="C:nucleolus"/>
    <property type="evidence" value="ECO:0007669"/>
    <property type="project" value="UniProtKB-SubCell"/>
</dbReference>
<feature type="compositionally biased region" description="Basic residues" evidence="5">
    <location>
        <begin position="218"/>
        <end position="229"/>
    </location>
</feature>
<dbReference type="RefSeq" id="XP_040771251.1">
    <property type="nucleotide sequence ID" value="XM_040918006.1"/>
</dbReference>
<proteinExistence type="inferred from homology"/>
<dbReference type="GO" id="GO:0019843">
    <property type="term" value="F:rRNA binding"/>
    <property type="evidence" value="ECO:0007669"/>
    <property type="project" value="TreeGrafter"/>
</dbReference>
<evidence type="ECO:0000256" key="4">
    <source>
        <dbReference type="ARBA" id="ARBA00023242"/>
    </source>
</evidence>
<feature type="region of interest" description="Disordered" evidence="5">
    <location>
        <begin position="46"/>
        <end position="79"/>
    </location>
</feature>
<gene>
    <name evidence="6" type="ORF">M406DRAFT_269423</name>
</gene>
<evidence type="ECO:0000256" key="5">
    <source>
        <dbReference type="SAM" id="MobiDB-lite"/>
    </source>
</evidence>
<feature type="compositionally biased region" description="Basic and acidic residues" evidence="5">
    <location>
        <begin position="208"/>
        <end position="217"/>
    </location>
</feature>
<feature type="region of interest" description="Disordered" evidence="5">
    <location>
        <begin position="1"/>
        <end position="21"/>
    </location>
</feature>
<dbReference type="PANTHER" id="PTHR14577">
    <property type="entry name" value="NUCLEOLAR PROTEIN 12"/>
    <property type="match status" value="1"/>
</dbReference>
<evidence type="ECO:0000313" key="7">
    <source>
        <dbReference type="Proteomes" id="UP000803844"/>
    </source>
</evidence>
<evidence type="ECO:0000313" key="6">
    <source>
        <dbReference type="EMBL" id="KAF3760272.1"/>
    </source>
</evidence>
<evidence type="ECO:0000256" key="1">
    <source>
        <dbReference type="ARBA" id="ARBA00004604"/>
    </source>
</evidence>
<comment type="similarity">
    <text evidence="2">Belongs to the RRP17 family.</text>
</comment>
<organism evidence="6 7">
    <name type="scientific">Cryphonectria parasitica (strain ATCC 38755 / EP155)</name>
    <dbReference type="NCBI Taxonomy" id="660469"/>
    <lineage>
        <taxon>Eukaryota</taxon>
        <taxon>Fungi</taxon>
        <taxon>Dikarya</taxon>
        <taxon>Ascomycota</taxon>
        <taxon>Pezizomycotina</taxon>
        <taxon>Sordariomycetes</taxon>
        <taxon>Sordariomycetidae</taxon>
        <taxon>Diaporthales</taxon>
        <taxon>Cryphonectriaceae</taxon>
        <taxon>Cryphonectria-Endothia species complex</taxon>
        <taxon>Cryphonectria</taxon>
    </lineage>
</organism>
<dbReference type="OrthoDB" id="551633at2759"/>
<feature type="compositionally biased region" description="Acidic residues" evidence="5">
    <location>
        <begin position="105"/>
        <end position="121"/>
    </location>
</feature>
<keyword evidence="4" id="KW-0539">Nucleus</keyword>
<protein>
    <recommendedName>
        <fullName evidence="8">Ribosomal RNA-processing protein 17</fullName>
    </recommendedName>
</protein>
<dbReference type="EMBL" id="MU032353">
    <property type="protein sequence ID" value="KAF3760272.1"/>
    <property type="molecule type" value="Genomic_DNA"/>
</dbReference>
<keyword evidence="3" id="KW-0175">Coiled coil</keyword>
<comment type="subcellular location">
    <subcellularLocation>
        <location evidence="1">Nucleus</location>
        <location evidence="1">Nucleolus</location>
    </subcellularLocation>
</comment>
<dbReference type="AlphaFoldDB" id="A0A9P4XT28"/>
<dbReference type="PANTHER" id="PTHR14577:SF0">
    <property type="entry name" value="NUCLEOLAR PROTEIN 12"/>
    <property type="match status" value="1"/>
</dbReference>
<feature type="region of interest" description="Disordered" evidence="5">
    <location>
        <begin position="93"/>
        <end position="229"/>
    </location>
</feature>
<accession>A0A9P4XT28</accession>
<feature type="compositionally biased region" description="Acidic residues" evidence="5">
    <location>
        <begin position="135"/>
        <end position="145"/>
    </location>
</feature>
<evidence type="ECO:0000256" key="3">
    <source>
        <dbReference type="ARBA" id="ARBA00023054"/>
    </source>
</evidence>
<dbReference type="Pfam" id="PF09805">
    <property type="entry name" value="Nop25"/>
    <property type="match status" value="1"/>
</dbReference>
<feature type="compositionally biased region" description="Basic and acidic residues" evidence="5">
    <location>
        <begin position="180"/>
        <end position="198"/>
    </location>
</feature>
<dbReference type="Proteomes" id="UP000803844">
    <property type="component" value="Unassembled WGS sequence"/>
</dbReference>
<evidence type="ECO:0008006" key="8">
    <source>
        <dbReference type="Google" id="ProtNLM"/>
    </source>
</evidence>
<dbReference type="GeneID" id="63835135"/>
<sequence length="229" mass="26200">MFAKPRPKKSPLPPAPSKKRKAIHAIEEISFDNSARAEYLTGFHKRKVQRQKHAQEEAAKRARQERIDMRKQLRDERKQAVEDHVKNVEAMLKESQVAGLGSGNEETDTGSEQSDGEEWGGIEDTAPAPALEPVDHEEEYIDEDLYTTVKVEAVSVDRDGLHNKAELEAEDEQEETGDEVQGKKTQSREGEEKKARREQPKKKKKKFRYESKLERQATNRKNKAKKAGR</sequence>
<name>A0A9P4XT28_CRYP1</name>
<dbReference type="InterPro" id="IPR019186">
    <property type="entry name" value="Nucleolar_protein_12"/>
</dbReference>
<keyword evidence="7" id="KW-1185">Reference proteome</keyword>
<evidence type="ECO:0000256" key="2">
    <source>
        <dbReference type="ARBA" id="ARBA00007175"/>
    </source>
</evidence>
<feature type="compositionally biased region" description="Basic and acidic residues" evidence="5">
    <location>
        <begin position="155"/>
        <end position="167"/>
    </location>
</feature>
<feature type="compositionally biased region" description="Acidic residues" evidence="5">
    <location>
        <begin position="168"/>
        <end position="178"/>
    </location>
</feature>